<dbReference type="EMBL" id="JBJUIK010000009">
    <property type="protein sequence ID" value="KAL3518200.1"/>
    <property type="molecule type" value="Genomic_DNA"/>
</dbReference>
<feature type="compositionally biased region" description="Low complexity" evidence="1">
    <location>
        <begin position="38"/>
        <end position="49"/>
    </location>
</feature>
<proteinExistence type="predicted"/>
<reference evidence="2 3" key="1">
    <citation type="submission" date="2024-11" db="EMBL/GenBank/DDBJ databases">
        <title>A near-complete genome assembly of Cinchona calisaya.</title>
        <authorList>
            <person name="Lian D.C."/>
            <person name="Zhao X.W."/>
            <person name="Wei L."/>
        </authorList>
    </citation>
    <scope>NUCLEOTIDE SEQUENCE [LARGE SCALE GENOMIC DNA]</scope>
    <source>
        <tissue evidence="2">Nenye</tissue>
    </source>
</reference>
<keyword evidence="3" id="KW-1185">Reference proteome</keyword>
<sequence length="190" mass="20770">MAHQQEEGWPLGLQLLNVRVGLLRSRNFSGSTSFNTILSGSPSSPTDSSSDLDTESAESFFHDRSATLGTLIGVPRIVNLSRRSFRGASNPEAIGSQKNCRSKTWCFSLCPTDTTDAEADLVTRKNTPSLGHFLEVERRAAANNEHRRSHSSSVFYGPPDEIALAYQPEREPNSLFLDGRIAPPPPPQSS</sequence>
<feature type="region of interest" description="Disordered" evidence="1">
    <location>
        <begin position="34"/>
        <end position="56"/>
    </location>
</feature>
<protein>
    <submittedName>
        <fullName evidence="2">Uncharacterized protein</fullName>
    </submittedName>
</protein>
<evidence type="ECO:0000313" key="2">
    <source>
        <dbReference type="EMBL" id="KAL3518200.1"/>
    </source>
</evidence>
<evidence type="ECO:0000313" key="3">
    <source>
        <dbReference type="Proteomes" id="UP001630127"/>
    </source>
</evidence>
<dbReference type="Proteomes" id="UP001630127">
    <property type="component" value="Unassembled WGS sequence"/>
</dbReference>
<name>A0ABD2ZIT1_9GENT</name>
<gene>
    <name evidence="2" type="ORF">ACH5RR_020789</name>
</gene>
<dbReference type="AlphaFoldDB" id="A0ABD2ZIT1"/>
<dbReference type="InterPro" id="IPR040344">
    <property type="entry name" value="At3g17950-like"/>
</dbReference>
<feature type="region of interest" description="Disordered" evidence="1">
    <location>
        <begin position="167"/>
        <end position="190"/>
    </location>
</feature>
<evidence type="ECO:0000256" key="1">
    <source>
        <dbReference type="SAM" id="MobiDB-lite"/>
    </source>
</evidence>
<dbReference type="PANTHER" id="PTHR33544:SF5">
    <property type="entry name" value="DUF4005 DOMAIN-CONTAINING PROTEIN"/>
    <property type="match status" value="1"/>
</dbReference>
<organism evidence="2 3">
    <name type="scientific">Cinchona calisaya</name>
    <dbReference type="NCBI Taxonomy" id="153742"/>
    <lineage>
        <taxon>Eukaryota</taxon>
        <taxon>Viridiplantae</taxon>
        <taxon>Streptophyta</taxon>
        <taxon>Embryophyta</taxon>
        <taxon>Tracheophyta</taxon>
        <taxon>Spermatophyta</taxon>
        <taxon>Magnoliopsida</taxon>
        <taxon>eudicotyledons</taxon>
        <taxon>Gunneridae</taxon>
        <taxon>Pentapetalae</taxon>
        <taxon>asterids</taxon>
        <taxon>lamiids</taxon>
        <taxon>Gentianales</taxon>
        <taxon>Rubiaceae</taxon>
        <taxon>Cinchonoideae</taxon>
        <taxon>Cinchoneae</taxon>
        <taxon>Cinchona</taxon>
    </lineage>
</organism>
<accession>A0ABD2ZIT1</accession>
<comment type="caution">
    <text evidence="2">The sequence shown here is derived from an EMBL/GenBank/DDBJ whole genome shotgun (WGS) entry which is preliminary data.</text>
</comment>
<dbReference type="PANTHER" id="PTHR33544">
    <property type="entry name" value="DUF4005 DOMAIN-CONTAINING PROTEIN-RELATED"/>
    <property type="match status" value="1"/>
</dbReference>